<evidence type="ECO:0000256" key="2">
    <source>
        <dbReference type="ARBA" id="ARBA00023125"/>
    </source>
</evidence>
<accession>A0A0A1ZIN9</accession>
<dbReference type="InterPro" id="IPR001789">
    <property type="entry name" value="Sig_transdc_resp-reg_receiver"/>
</dbReference>
<dbReference type="InterPro" id="IPR039420">
    <property type="entry name" value="WalR-like"/>
</dbReference>
<dbReference type="PROSITE" id="PS50110">
    <property type="entry name" value="RESPONSE_REGULATORY"/>
    <property type="match status" value="1"/>
</dbReference>
<dbReference type="PANTHER" id="PTHR48111:SF67">
    <property type="entry name" value="TRANSCRIPTIONAL REGULATORY PROTEIN TCTD"/>
    <property type="match status" value="1"/>
</dbReference>
<reference evidence="8" key="1">
    <citation type="journal article" date="2014" name="Sci. Data">
        <title>Genomes of diverse isolates of the marine cyanobacterium Prochlorococcus.</title>
        <authorList>
            <person name="Biller S."/>
            <person name="Berube P."/>
            <person name="Thompson J."/>
            <person name="Kelly L."/>
            <person name="Roggensack S."/>
            <person name="Awad L."/>
            <person name="Roache-Johnson K."/>
            <person name="Ding H."/>
            <person name="Giovannoni S.J."/>
            <person name="Moore L.R."/>
            <person name="Chisholm S.W."/>
        </authorList>
    </citation>
    <scope>NUCLEOTIDE SEQUENCE [LARGE SCALE GENOMIC DNA]</scope>
    <source>
        <strain evidence="8">GP2</strain>
    </source>
</reference>
<dbReference type="GO" id="GO:0032993">
    <property type="term" value="C:protein-DNA complex"/>
    <property type="evidence" value="ECO:0007669"/>
    <property type="project" value="TreeGrafter"/>
</dbReference>
<sequence length="242" mass="27418">MNEINQINSEPVRKSRILLVDDEPGLRTAVKTFLEDEGFEIFIAVDGEDGWEKAQTVFPDLIISDIMMPRANGYALLEKIREDEKLGGTPVIFLTAKGMTLDRTEGYLAGVDDYISKPFDPDELAARVKNVIKRQERLLKEAARFADIDVSKMAKQITEIKSMLTDQNPTNLENKKNLPSFTPREASVLQLVAEGLMNKEIARQLETSIRNVEKYVSRLFIKTGTSSRTELVRYALENHLVK</sequence>
<dbReference type="InterPro" id="IPR016032">
    <property type="entry name" value="Sig_transdc_resp-reg_C-effctor"/>
</dbReference>
<dbReference type="PRINTS" id="PR00038">
    <property type="entry name" value="HTHLUXR"/>
</dbReference>
<keyword evidence="2" id="KW-0238">DNA-binding</keyword>
<dbReference type="PANTHER" id="PTHR48111">
    <property type="entry name" value="REGULATOR OF RPOS"/>
    <property type="match status" value="1"/>
</dbReference>
<evidence type="ECO:0000313" key="8">
    <source>
        <dbReference type="Proteomes" id="UP000030598"/>
    </source>
</evidence>
<dbReference type="Gene3D" id="3.40.50.2300">
    <property type="match status" value="1"/>
</dbReference>
<feature type="modified residue" description="4-aspartylphosphate" evidence="4">
    <location>
        <position position="65"/>
    </location>
</feature>
<keyword evidence="1" id="KW-0805">Transcription regulation</keyword>
<dbReference type="RefSeq" id="WP_032523942.1">
    <property type="nucleotide sequence ID" value="NZ_CP138934.1"/>
</dbReference>
<feature type="domain" description="HTH luxR-type" evidence="5">
    <location>
        <begin position="174"/>
        <end position="239"/>
    </location>
</feature>
<dbReference type="eggNOG" id="COG2197">
    <property type="taxonomic scope" value="Bacteria"/>
</dbReference>
<dbReference type="Proteomes" id="UP000030598">
    <property type="component" value="Unassembled WGS sequence"/>
</dbReference>
<dbReference type="SMART" id="SM00448">
    <property type="entry name" value="REC"/>
    <property type="match status" value="1"/>
</dbReference>
<dbReference type="CDD" id="cd06170">
    <property type="entry name" value="LuxR_C_like"/>
    <property type="match status" value="1"/>
</dbReference>
<dbReference type="PROSITE" id="PS50043">
    <property type="entry name" value="HTH_LUXR_2"/>
    <property type="match status" value="1"/>
</dbReference>
<dbReference type="InterPro" id="IPR011006">
    <property type="entry name" value="CheY-like_superfamily"/>
</dbReference>
<feature type="domain" description="Response regulatory" evidence="6">
    <location>
        <begin position="16"/>
        <end position="132"/>
    </location>
</feature>
<dbReference type="GO" id="GO:0000156">
    <property type="term" value="F:phosphorelay response regulator activity"/>
    <property type="evidence" value="ECO:0007669"/>
    <property type="project" value="TreeGrafter"/>
</dbReference>
<dbReference type="GO" id="GO:0000976">
    <property type="term" value="F:transcription cis-regulatory region binding"/>
    <property type="evidence" value="ECO:0007669"/>
    <property type="project" value="TreeGrafter"/>
</dbReference>
<keyword evidence="4" id="KW-0597">Phosphoprotein</keyword>
<dbReference type="InterPro" id="IPR000792">
    <property type="entry name" value="Tscrpt_reg_LuxR_C"/>
</dbReference>
<dbReference type="EMBL" id="JNAH01000003">
    <property type="protein sequence ID" value="KGF88406.1"/>
    <property type="molecule type" value="Genomic_DNA"/>
</dbReference>
<comment type="caution">
    <text evidence="7">The sequence shown here is derived from an EMBL/GenBank/DDBJ whole genome shotgun (WGS) entry which is preliminary data.</text>
</comment>
<evidence type="ECO:0000259" key="6">
    <source>
        <dbReference type="PROSITE" id="PS50110"/>
    </source>
</evidence>
<gene>
    <name evidence="7" type="ORF">EU91_0339</name>
</gene>
<dbReference type="AlphaFoldDB" id="A0A0A1ZIN9"/>
<protein>
    <submittedName>
        <fullName evidence="7">Two-component response regulator</fullName>
    </submittedName>
</protein>
<evidence type="ECO:0000256" key="3">
    <source>
        <dbReference type="ARBA" id="ARBA00023163"/>
    </source>
</evidence>
<dbReference type="Pfam" id="PF00196">
    <property type="entry name" value="GerE"/>
    <property type="match status" value="1"/>
</dbReference>
<dbReference type="Gene3D" id="1.10.10.10">
    <property type="entry name" value="Winged helix-like DNA-binding domain superfamily/Winged helix DNA-binding domain"/>
    <property type="match status" value="1"/>
</dbReference>
<dbReference type="SMART" id="SM00421">
    <property type="entry name" value="HTH_LUXR"/>
    <property type="match status" value="1"/>
</dbReference>
<keyword evidence="3" id="KW-0804">Transcription</keyword>
<evidence type="ECO:0000256" key="4">
    <source>
        <dbReference type="PROSITE-ProRule" id="PRU00169"/>
    </source>
</evidence>
<dbReference type="SUPFAM" id="SSF46894">
    <property type="entry name" value="C-terminal effector domain of the bipartite response regulators"/>
    <property type="match status" value="1"/>
</dbReference>
<proteinExistence type="predicted"/>
<dbReference type="Pfam" id="PF00072">
    <property type="entry name" value="Response_reg"/>
    <property type="match status" value="1"/>
</dbReference>
<evidence type="ECO:0000313" key="7">
    <source>
        <dbReference type="EMBL" id="KGF88406.1"/>
    </source>
</evidence>
<dbReference type="STRING" id="59925.EU91_0339"/>
<organism evidence="7 8">
    <name type="scientific">Prochlorococcus marinus str. GP2</name>
    <dbReference type="NCBI Taxonomy" id="59925"/>
    <lineage>
        <taxon>Bacteria</taxon>
        <taxon>Bacillati</taxon>
        <taxon>Cyanobacteriota</taxon>
        <taxon>Cyanophyceae</taxon>
        <taxon>Synechococcales</taxon>
        <taxon>Prochlorococcaceae</taxon>
        <taxon>Prochlorococcus</taxon>
    </lineage>
</organism>
<dbReference type="GO" id="GO:0005829">
    <property type="term" value="C:cytosol"/>
    <property type="evidence" value="ECO:0007669"/>
    <property type="project" value="TreeGrafter"/>
</dbReference>
<evidence type="ECO:0000259" key="5">
    <source>
        <dbReference type="PROSITE" id="PS50043"/>
    </source>
</evidence>
<dbReference type="OrthoDB" id="538459at2"/>
<dbReference type="SUPFAM" id="SSF52172">
    <property type="entry name" value="CheY-like"/>
    <property type="match status" value="1"/>
</dbReference>
<name>A0A0A1ZIN9_PROMR</name>
<dbReference type="GO" id="GO:0006355">
    <property type="term" value="P:regulation of DNA-templated transcription"/>
    <property type="evidence" value="ECO:0007669"/>
    <property type="project" value="InterPro"/>
</dbReference>
<evidence type="ECO:0000256" key="1">
    <source>
        <dbReference type="ARBA" id="ARBA00023015"/>
    </source>
</evidence>
<dbReference type="InterPro" id="IPR036388">
    <property type="entry name" value="WH-like_DNA-bd_sf"/>
</dbReference>